<dbReference type="Gene3D" id="3.60.15.10">
    <property type="entry name" value="Ribonuclease Z/Hydroxyacylglutathione hydrolase-like"/>
    <property type="match status" value="1"/>
</dbReference>
<sequence length="267" mass="29270">MKVHHLNCGTMHLRGGPRLVCHVLLLETDAQGLVLVDSGFGLMDIATRGRRVGPARHYIKPALDPEETAARQVERLGFQRADVRHVVLTHFDADHIGGLADFPHATVHVTAAEAHGAIHAPSWRERLRFRPAQWAHGPSVVEHSPDGEAWRGFAAAKELDSIAPGIVLVALPGHTRGHACVAVDTGTRWILHAGDAFYHPGTLDGRTPVPVALRAMEAAVAYDLKQVRANHARLGELHRRAEPDLAIICAHDPALYERMREGSHRCR</sequence>
<evidence type="ECO:0000256" key="1">
    <source>
        <dbReference type="ARBA" id="ARBA00001947"/>
    </source>
</evidence>
<dbReference type="SUPFAM" id="SSF56281">
    <property type="entry name" value="Metallo-hydrolase/oxidoreductase"/>
    <property type="match status" value="1"/>
</dbReference>
<dbReference type="InterPro" id="IPR001279">
    <property type="entry name" value="Metallo-B-lactamas"/>
</dbReference>
<evidence type="ECO:0000256" key="4">
    <source>
        <dbReference type="ARBA" id="ARBA00022801"/>
    </source>
</evidence>
<evidence type="ECO:0000259" key="6">
    <source>
        <dbReference type="SMART" id="SM00849"/>
    </source>
</evidence>
<evidence type="ECO:0000313" key="8">
    <source>
        <dbReference type="Proteomes" id="UP001500282"/>
    </source>
</evidence>
<name>A0ABN1WFE8_9ACTN</name>
<keyword evidence="4" id="KW-0378">Hydrolase</keyword>
<keyword evidence="3" id="KW-0479">Metal-binding</keyword>
<protein>
    <submittedName>
        <fullName evidence="7">MBL fold metallo-hydrolase</fullName>
    </submittedName>
</protein>
<keyword evidence="5" id="KW-0862">Zinc</keyword>
<dbReference type="InterPro" id="IPR051013">
    <property type="entry name" value="MBL_superfamily_lactonases"/>
</dbReference>
<feature type="domain" description="Metallo-beta-lactamase" evidence="6">
    <location>
        <begin position="20"/>
        <end position="251"/>
    </location>
</feature>
<comment type="cofactor">
    <cofactor evidence="1">
        <name>Zn(2+)</name>
        <dbReference type="ChEBI" id="CHEBI:29105"/>
    </cofactor>
</comment>
<dbReference type="Proteomes" id="UP001500282">
    <property type="component" value="Unassembled WGS sequence"/>
</dbReference>
<evidence type="ECO:0000256" key="2">
    <source>
        <dbReference type="ARBA" id="ARBA00007749"/>
    </source>
</evidence>
<keyword evidence="8" id="KW-1185">Reference proteome</keyword>
<dbReference type="PANTHER" id="PTHR42978:SF7">
    <property type="entry name" value="METALLO-HYDROLASE RV2300C-RELATED"/>
    <property type="match status" value="1"/>
</dbReference>
<dbReference type="SMART" id="SM00849">
    <property type="entry name" value="Lactamase_B"/>
    <property type="match status" value="1"/>
</dbReference>
<gene>
    <name evidence="7" type="ORF">GCM10009579_02950</name>
</gene>
<dbReference type="Pfam" id="PF00753">
    <property type="entry name" value="Lactamase_B"/>
    <property type="match status" value="1"/>
</dbReference>
<accession>A0ABN1WFE8</accession>
<dbReference type="PANTHER" id="PTHR42978">
    <property type="entry name" value="QUORUM-QUENCHING LACTONASE YTNP-RELATED-RELATED"/>
    <property type="match status" value="1"/>
</dbReference>
<comment type="similarity">
    <text evidence="2">Belongs to the metallo-beta-lactamase superfamily.</text>
</comment>
<comment type="caution">
    <text evidence="7">The sequence shown here is derived from an EMBL/GenBank/DDBJ whole genome shotgun (WGS) entry which is preliminary data.</text>
</comment>
<dbReference type="CDD" id="cd07742">
    <property type="entry name" value="metallo-hydrolase-like_MBL-fold"/>
    <property type="match status" value="1"/>
</dbReference>
<evidence type="ECO:0000256" key="5">
    <source>
        <dbReference type="ARBA" id="ARBA00022833"/>
    </source>
</evidence>
<evidence type="ECO:0000256" key="3">
    <source>
        <dbReference type="ARBA" id="ARBA00022723"/>
    </source>
</evidence>
<organism evidence="7 8">
    <name type="scientific">Streptomyces javensis</name>
    <dbReference type="NCBI Taxonomy" id="114698"/>
    <lineage>
        <taxon>Bacteria</taxon>
        <taxon>Bacillati</taxon>
        <taxon>Actinomycetota</taxon>
        <taxon>Actinomycetes</taxon>
        <taxon>Kitasatosporales</taxon>
        <taxon>Streptomycetaceae</taxon>
        <taxon>Streptomyces</taxon>
        <taxon>Streptomyces violaceusniger group</taxon>
    </lineage>
</organism>
<dbReference type="InterPro" id="IPR036866">
    <property type="entry name" value="RibonucZ/Hydroxyglut_hydro"/>
</dbReference>
<proteinExistence type="inferred from homology"/>
<evidence type="ECO:0000313" key="7">
    <source>
        <dbReference type="EMBL" id="GAA1248723.1"/>
    </source>
</evidence>
<dbReference type="EMBL" id="BAAAIH010000001">
    <property type="protein sequence ID" value="GAA1248723.1"/>
    <property type="molecule type" value="Genomic_DNA"/>
</dbReference>
<reference evidence="7 8" key="1">
    <citation type="journal article" date="2019" name="Int. J. Syst. Evol. Microbiol.">
        <title>The Global Catalogue of Microorganisms (GCM) 10K type strain sequencing project: providing services to taxonomists for standard genome sequencing and annotation.</title>
        <authorList>
            <consortium name="The Broad Institute Genomics Platform"/>
            <consortium name="The Broad Institute Genome Sequencing Center for Infectious Disease"/>
            <person name="Wu L."/>
            <person name="Ma J."/>
        </authorList>
    </citation>
    <scope>NUCLEOTIDE SEQUENCE [LARGE SCALE GENOMIC DNA]</scope>
    <source>
        <strain evidence="7 8">JCM 11448</strain>
    </source>
</reference>